<dbReference type="PANTHER" id="PTHR21716:SF62">
    <property type="entry name" value="TRANSPORT PROTEIN YDBI-RELATED"/>
    <property type="match status" value="1"/>
</dbReference>
<accession>A0A1U7HHU3</accession>
<protein>
    <recommendedName>
        <fullName evidence="9">AI-2E family transporter</fullName>
    </recommendedName>
</protein>
<feature type="transmembrane region" description="Helical" evidence="6">
    <location>
        <begin position="36"/>
        <end position="54"/>
    </location>
</feature>
<evidence type="ECO:0000256" key="6">
    <source>
        <dbReference type="SAM" id="Phobius"/>
    </source>
</evidence>
<comment type="similarity">
    <text evidence="2">Belongs to the autoinducer-2 exporter (AI-2E) (TC 2.A.86) family.</text>
</comment>
<evidence type="ECO:0000313" key="8">
    <source>
        <dbReference type="Proteomes" id="UP000185984"/>
    </source>
</evidence>
<evidence type="ECO:0000256" key="3">
    <source>
        <dbReference type="ARBA" id="ARBA00022692"/>
    </source>
</evidence>
<dbReference type="PANTHER" id="PTHR21716">
    <property type="entry name" value="TRANSMEMBRANE PROTEIN"/>
    <property type="match status" value="1"/>
</dbReference>
<evidence type="ECO:0000256" key="2">
    <source>
        <dbReference type="ARBA" id="ARBA00009773"/>
    </source>
</evidence>
<evidence type="ECO:0000256" key="4">
    <source>
        <dbReference type="ARBA" id="ARBA00022989"/>
    </source>
</evidence>
<evidence type="ECO:0008006" key="9">
    <source>
        <dbReference type="Google" id="ProtNLM"/>
    </source>
</evidence>
<dbReference type="RefSeq" id="WP_073550980.1">
    <property type="nucleotide sequence ID" value="NZ_CAWMVK010000009.1"/>
</dbReference>
<keyword evidence="4 6" id="KW-1133">Transmembrane helix</keyword>
<dbReference type="Pfam" id="PF01594">
    <property type="entry name" value="AI-2E_transport"/>
    <property type="match status" value="1"/>
</dbReference>
<evidence type="ECO:0000256" key="5">
    <source>
        <dbReference type="ARBA" id="ARBA00023136"/>
    </source>
</evidence>
<feature type="transmembrane region" description="Helical" evidence="6">
    <location>
        <begin position="302"/>
        <end position="335"/>
    </location>
</feature>
<feature type="transmembrane region" description="Helical" evidence="6">
    <location>
        <begin position="12"/>
        <end position="30"/>
    </location>
</feature>
<gene>
    <name evidence="7" type="ORF">NIES1031_18600</name>
</gene>
<dbReference type="AlphaFoldDB" id="A0A1U7HHU3"/>
<feature type="transmembrane region" description="Helical" evidence="6">
    <location>
        <begin position="145"/>
        <end position="168"/>
    </location>
</feature>
<feature type="transmembrane region" description="Helical" evidence="6">
    <location>
        <begin position="66"/>
        <end position="88"/>
    </location>
</feature>
<dbReference type="Proteomes" id="UP000185984">
    <property type="component" value="Unassembled WGS sequence"/>
</dbReference>
<evidence type="ECO:0000256" key="1">
    <source>
        <dbReference type="ARBA" id="ARBA00004141"/>
    </source>
</evidence>
<dbReference type="InterPro" id="IPR002549">
    <property type="entry name" value="AI-2E-like"/>
</dbReference>
<organism evidence="7 8">
    <name type="scientific">Chroogloeocystis siderophila 5.2 s.c.1</name>
    <dbReference type="NCBI Taxonomy" id="247279"/>
    <lineage>
        <taxon>Bacteria</taxon>
        <taxon>Bacillati</taxon>
        <taxon>Cyanobacteriota</taxon>
        <taxon>Cyanophyceae</taxon>
        <taxon>Oscillatoriophycideae</taxon>
        <taxon>Chroococcales</taxon>
        <taxon>Chroococcaceae</taxon>
        <taxon>Chroogloeocystis</taxon>
    </lineage>
</organism>
<keyword evidence="3 6" id="KW-0812">Transmembrane</keyword>
<reference evidence="7 8" key="1">
    <citation type="submission" date="2016-11" db="EMBL/GenBank/DDBJ databases">
        <title>Draft Genome Sequences of Nine Cyanobacterial Strains from Diverse Habitats.</title>
        <authorList>
            <person name="Zhu T."/>
            <person name="Hou S."/>
            <person name="Lu X."/>
            <person name="Hess W.R."/>
        </authorList>
    </citation>
    <scope>NUCLEOTIDE SEQUENCE [LARGE SCALE GENOMIC DNA]</scope>
    <source>
        <strain evidence="7 8">5.2 s.c.1</strain>
    </source>
</reference>
<comment type="subcellular location">
    <subcellularLocation>
        <location evidence="1">Membrane</location>
        <topology evidence="1">Multi-pass membrane protein</topology>
    </subcellularLocation>
</comment>
<feature type="transmembrane region" description="Helical" evidence="6">
    <location>
        <begin position="212"/>
        <end position="240"/>
    </location>
</feature>
<keyword evidence="8" id="KW-1185">Reference proteome</keyword>
<name>A0A1U7HHU3_9CHRO</name>
<evidence type="ECO:0000313" key="7">
    <source>
        <dbReference type="EMBL" id="OKH23115.1"/>
    </source>
</evidence>
<comment type="caution">
    <text evidence="7">The sequence shown here is derived from an EMBL/GenBank/DDBJ whole genome shotgun (WGS) entry which is preliminary data.</text>
</comment>
<sequence>MSQQNIWEYLKRLLIAVGIIGLFVVLLLFAWAIIDVLLLIFLGLLLAVVLRTLAKPIARYTPLSTQWSLVIVVVLIVAVIGIGGWFFIPEVLSQVELFVQQIQLGINQLQTFLAQYNWGQQLLEQVPGGDGGLPISNLFNQFVDAFALTLEGLANTLFVIFIGIFLAVEPNLYRNGLINLVPSRGRDRAQEVIAGVIQILRGWLLGRVISMITIGIVVAVGLTILNVPLALILGIITGLLEFIPVVGPILSAFPAIIIAISQGFMQAVYVAIFYLVVQQLEGNVLTPIVQEKTVSLPPAVTLVAVLAMGGLFGVLGALVATPLAAVIMVLIRMLYVQDILGSPRRAPEQRSRGAGEN</sequence>
<dbReference type="GO" id="GO:0055085">
    <property type="term" value="P:transmembrane transport"/>
    <property type="evidence" value="ECO:0007669"/>
    <property type="project" value="TreeGrafter"/>
</dbReference>
<proteinExistence type="inferred from homology"/>
<keyword evidence="5 6" id="KW-0472">Membrane</keyword>
<dbReference type="EMBL" id="MRCC01000017">
    <property type="protein sequence ID" value="OKH23115.1"/>
    <property type="molecule type" value="Genomic_DNA"/>
</dbReference>
<dbReference type="GO" id="GO:0016020">
    <property type="term" value="C:membrane"/>
    <property type="evidence" value="ECO:0007669"/>
    <property type="project" value="UniProtKB-SubCell"/>
</dbReference>
<feature type="transmembrane region" description="Helical" evidence="6">
    <location>
        <begin position="252"/>
        <end position="277"/>
    </location>
</feature>